<feature type="transmembrane region" description="Helical" evidence="1">
    <location>
        <begin position="31"/>
        <end position="53"/>
    </location>
</feature>
<organism evidence="2 3">
    <name type="scientific">Candidatus Limadaptatus stercorigallinarum</name>
    <dbReference type="NCBI Taxonomy" id="2840845"/>
    <lineage>
        <taxon>Bacteria</taxon>
        <taxon>Bacillati</taxon>
        <taxon>Bacillota</taxon>
        <taxon>Clostridia</taxon>
        <taxon>Eubacteriales</taxon>
        <taxon>Candidatus Limadaptatus</taxon>
    </lineage>
</organism>
<keyword evidence="1" id="KW-1133">Transmembrane helix</keyword>
<evidence type="ECO:0000313" key="3">
    <source>
        <dbReference type="Proteomes" id="UP000824088"/>
    </source>
</evidence>
<evidence type="ECO:0000313" key="2">
    <source>
        <dbReference type="EMBL" id="HIU21935.1"/>
    </source>
</evidence>
<sequence>MIVKLIGIALIGIVAVSLLRSAKPEFAVFAVIGTGIVMVITMISSLQSAILAFDDLVEKSGMDDRVFSAVLKIIGIGYLTEYSASIATDAGCASIAQKLQFGGKIVIFLMSISIVTALVDVVTGLLELT</sequence>
<feature type="transmembrane region" description="Helical" evidence="1">
    <location>
        <begin position="105"/>
        <end position="126"/>
    </location>
</feature>
<reference evidence="2" key="1">
    <citation type="submission" date="2020-10" db="EMBL/GenBank/DDBJ databases">
        <authorList>
            <person name="Gilroy R."/>
        </authorList>
    </citation>
    <scope>NUCLEOTIDE SEQUENCE</scope>
    <source>
        <strain evidence="2">1063</strain>
    </source>
</reference>
<keyword evidence="1" id="KW-0812">Transmembrane</keyword>
<dbReference type="AlphaFoldDB" id="A0A9D1L2R0"/>
<dbReference type="Proteomes" id="UP000824088">
    <property type="component" value="Unassembled WGS sequence"/>
</dbReference>
<comment type="caution">
    <text evidence="2">The sequence shown here is derived from an EMBL/GenBank/DDBJ whole genome shotgun (WGS) entry which is preliminary data.</text>
</comment>
<accession>A0A9D1L2R0</accession>
<dbReference type="InterPro" id="IPR025664">
    <property type="entry name" value="Spore_III_AC/AD"/>
</dbReference>
<proteinExistence type="predicted"/>
<evidence type="ECO:0000256" key="1">
    <source>
        <dbReference type="SAM" id="Phobius"/>
    </source>
</evidence>
<evidence type="ECO:0008006" key="4">
    <source>
        <dbReference type="Google" id="ProtNLM"/>
    </source>
</evidence>
<reference evidence="2" key="2">
    <citation type="journal article" date="2021" name="PeerJ">
        <title>Extensive microbial diversity within the chicken gut microbiome revealed by metagenomics and culture.</title>
        <authorList>
            <person name="Gilroy R."/>
            <person name="Ravi A."/>
            <person name="Getino M."/>
            <person name="Pursley I."/>
            <person name="Horton D.L."/>
            <person name="Alikhan N.F."/>
            <person name="Baker D."/>
            <person name="Gharbi K."/>
            <person name="Hall N."/>
            <person name="Watson M."/>
            <person name="Adriaenssens E.M."/>
            <person name="Foster-Nyarko E."/>
            <person name="Jarju S."/>
            <person name="Secka A."/>
            <person name="Antonio M."/>
            <person name="Oren A."/>
            <person name="Chaudhuri R.R."/>
            <person name="La Ragione R."/>
            <person name="Hildebrand F."/>
            <person name="Pallen M.J."/>
        </authorList>
    </citation>
    <scope>NUCLEOTIDE SEQUENCE</scope>
    <source>
        <strain evidence="2">1063</strain>
    </source>
</reference>
<gene>
    <name evidence="2" type="ORF">IAD51_06905</name>
</gene>
<protein>
    <recommendedName>
        <fullName evidence="4">Stage III sporulation protein AD</fullName>
    </recommendedName>
</protein>
<keyword evidence="1" id="KW-0472">Membrane</keyword>
<dbReference type="EMBL" id="DVMN01000126">
    <property type="protein sequence ID" value="HIU21935.1"/>
    <property type="molecule type" value="Genomic_DNA"/>
</dbReference>
<name>A0A9D1L2R0_9FIRM</name>
<dbReference type="Pfam" id="PF06686">
    <property type="entry name" value="SpoIIIAC"/>
    <property type="match status" value="2"/>
</dbReference>